<gene>
    <name evidence="1" type="ORF">B7P43_G17746</name>
</gene>
<dbReference type="InParanoid" id="A0A2J7PGK7"/>
<accession>A0A2J7PGK7</accession>
<organism evidence="1 2">
    <name type="scientific">Cryptotermes secundus</name>
    <dbReference type="NCBI Taxonomy" id="105785"/>
    <lineage>
        <taxon>Eukaryota</taxon>
        <taxon>Metazoa</taxon>
        <taxon>Ecdysozoa</taxon>
        <taxon>Arthropoda</taxon>
        <taxon>Hexapoda</taxon>
        <taxon>Insecta</taxon>
        <taxon>Pterygota</taxon>
        <taxon>Neoptera</taxon>
        <taxon>Polyneoptera</taxon>
        <taxon>Dictyoptera</taxon>
        <taxon>Blattodea</taxon>
        <taxon>Blattoidea</taxon>
        <taxon>Termitoidae</taxon>
        <taxon>Kalotermitidae</taxon>
        <taxon>Cryptotermitinae</taxon>
        <taxon>Cryptotermes</taxon>
    </lineage>
</organism>
<dbReference type="OrthoDB" id="8195119at2759"/>
<comment type="caution">
    <text evidence="1">The sequence shown here is derived from an EMBL/GenBank/DDBJ whole genome shotgun (WGS) entry which is preliminary data.</text>
</comment>
<dbReference type="Gene3D" id="3.40.50.10140">
    <property type="entry name" value="Toll/interleukin-1 receptor homology (TIR) domain"/>
    <property type="match status" value="1"/>
</dbReference>
<name>A0A2J7PGK7_9NEOP</name>
<proteinExistence type="predicted"/>
<protein>
    <recommendedName>
        <fullName evidence="3">TIR domain-containing protein</fullName>
    </recommendedName>
</protein>
<dbReference type="Proteomes" id="UP000235965">
    <property type="component" value="Unassembled WGS sequence"/>
</dbReference>
<dbReference type="EMBL" id="NEVH01025210">
    <property type="protein sequence ID" value="PNF15462.1"/>
    <property type="molecule type" value="Genomic_DNA"/>
</dbReference>
<evidence type="ECO:0000313" key="2">
    <source>
        <dbReference type="Proteomes" id="UP000235965"/>
    </source>
</evidence>
<keyword evidence="2" id="KW-1185">Reference proteome</keyword>
<evidence type="ECO:0000313" key="1">
    <source>
        <dbReference type="EMBL" id="PNF15462.1"/>
    </source>
</evidence>
<dbReference type="InterPro" id="IPR035897">
    <property type="entry name" value="Toll_tir_struct_dom_sf"/>
</dbReference>
<sequence>MGSKFMRWFKKRLQKTLNRRGSTNIWETNCEFSVGPQENDSVTHFLNMQQNVENEAVEEQSIKANKGGFDLGHSEHTSACKVVYADESSRNVNYNETTQALATELEIPSISNSYACASVNYDVYSDTLSSNPNTLLCTDPDLAVEPSVYSGLTADEIALIENDVQIHLNKFCPTMYYDFCLITCDTDYEEATIFRSEFCRKYNLTGCMLFDDDIANLGEDIFEQYEAMMKRSTKVFFYHTENYKKDRVLRRVQNGAVYQQLWEQMCRDKDKCVPVFPNGHHRLGLALSGISGLDPTRPEHMHRRVQATFTDSIREVRVLKEADAKRRRCVLYKELCEYMAHCFKERKCKGLSMKPQLALNIKGMKKEEVEMSTFSDIEAPHLKQMLTSLSVEEEAMNRISMLVSKSYENSLAYDGMHTLTIQPAQNNSSSGISISESSNIHVGPHIEVNVHVSRTGERDSHLSIGSDDT</sequence>
<dbReference type="STRING" id="105785.A0A2J7PGK7"/>
<reference evidence="1 2" key="1">
    <citation type="submission" date="2017-12" db="EMBL/GenBank/DDBJ databases">
        <title>Hemimetabolous genomes reveal molecular basis of termite eusociality.</title>
        <authorList>
            <person name="Harrison M.C."/>
            <person name="Jongepier E."/>
            <person name="Robertson H.M."/>
            <person name="Arning N."/>
            <person name="Bitard-Feildel T."/>
            <person name="Chao H."/>
            <person name="Childers C.P."/>
            <person name="Dinh H."/>
            <person name="Doddapaneni H."/>
            <person name="Dugan S."/>
            <person name="Gowin J."/>
            <person name="Greiner C."/>
            <person name="Han Y."/>
            <person name="Hu H."/>
            <person name="Hughes D.S.T."/>
            <person name="Huylmans A.-K."/>
            <person name="Kemena C."/>
            <person name="Kremer L.P.M."/>
            <person name="Lee S.L."/>
            <person name="Lopez-Ezquerra A."/>
            <person name="Mallet L."/>
            <person name="Monroy-Kuhn J.M."/>
            <person name="Moser A."/>
            <person name="Murali S.C."/>
            <person name="Muzny D.M."/>
            <person name="Otani S."/>
            <person name="Piulachs M.-D."/>
            <person name="Poelchau M."/>
            <person name="Qu J."/>
            <person name="Schaub F."/>
            <person name="Wada-Katsumata A."/>
            <person name="Worley K.C."/>
            <person name="Xie Q."/>
            <person name="Ylla G."/>
            <person name="Poulsen M."/>
            <person name="Gibbs R.A."/>
            <person name="Schal C."/>
            <person name="Richards S."/>
            <person name="Belles X."/>
            <person name="Korb J."/>
            <person name="Bornberg-Bauer E."/>
        </authorList>
    </citation>
    <scope>NUCLEOTIDE SEQUENCE [LARGE SCALE GENOMIC DNA]</scope>
    <source>
        <tissue evidence="1">Whole body</tissue>
    </source>
</reference>
<evidence type="ECO:0008006" key="3">
    <source>
        <dbReference type="Google" id="ProtNLM"/>
    </source>
</evidence>
<dbReference type="AlphaFoldDB" id="A0A2J7PGK7"/>